<evidence type="ECO:0000313" key="3">
    <source>
        <dbReference type="Proteomes" id="UP001610446"/>
    </source>
</evidence>
<name>A0ABR4JUK5_9EURO</name>
<reference evidence="2 3" key="1">
    <citation type="submission" date="2024-07" db="EMBL/GenBank/DDBJ databases">
        <title>Section-level genome sequencing and comparative genomics of Aspergillus sections Usti and Cavernicolus.</title>
        <authorList>
            <consortium name="Lawrence Berkeley National Laboratory"/>
            <person name="Nybo J.L."/>
            <person name="Vesth T.C."/>
            <person name="Theobald S."/>
            <person name="Frisvad J.C."/>
            <person name="Larsen T.O."/>
            <person name="Kjaerboelling I."/>
            <person name="Rothschild-Mancinelli K."/>
            <person name="Lyhne E.K."/>
            <person name="Kogle M.E."/>
            <person name="Barry K."/>
            <person name="Clum A."/>
            <person name="Na H."/>
            <person name="Ledsgaard L."/>
            <person name="Lin J."/>
            <person name="Lipzen A."/>
            <person name="Kuo A."/>
            <person name="Riley R."/>
            <person name="Mondo S."/>
            <person name="Labutti K."/>
            <person name="Haridas S."/>
            <person name="Pangalinan J."/>
            <person name="Salamov A.A."/>
            <person name="Simmons B.A."/>
            <person name="Magnuson J.K."/>
            <person name="Chen J."/>
            <person name="Drula E."/>
            <person name="Henrissat B."/>
            <person name="Wiebenga A."/>
            <person name="Lubbers R.J."/>
            <person name="Gomes A.C."/>
            <person name="Makela M.R."/>
            <person name="Stajich J."/>
            <person name="Grigoriev I.V."/>
            <person name="Mortensen U.H."/>
            <person name="De Vries R.P."/>
            <person name="Baker S.E."/>
            <person name="Andersen M.R."/>
        </authorList>
    </citation>
    <scope>NUCLEOTIDE SEQUENCE [LARGE SCALE GENOMIC DNA]</scope>
    <source>
        <strain evidence="2 3">CBS 123904</strain>
    </source>
</reference>
<feature type="compositionally biased region" description="Acidic residues" evidence="1">
    <location>
        <begin position="68"/>
        <end position="95"/>
    </location>
</feature>
<keyword evidence="3" id="KW-1185">Reference proteome</keyword>
<accession>A0ABR4JUK5</accession>
<evidence type="ECO:0000256" key="1">
    <source>
        <dbReference type="SAM" id="MobiDB-lite"/>
    </source>
</evidence>
<evidence type="ECO:0000313" key="2">
    <source>
        <dbReference type="EMBL" id="KAL2843720.1"/>
    </source>
</evidence>
<comment type="caution">
    <text evidence="2">The sequence shown here is derived from an EMBL/GenBank/DDBJ whole genome shotgun (WGS) entry which is preliminary data.</text>
</comment>
<gene>
    <name evidence="2" type="ORF">BJY01DRAFT_248496</name>
</gene>
<proteinExistence type="predicted"/>
<feature type="compositionally biased region" description="Basic and acidic residues" evidence="1">
    <location>
        <begin position="96"/>
        <end position="108"/>
    </location>
</feature>
<protein>
    <submittedName>
        <fullName evidence="2">Uncharacterized protein</fullName>
    </submittedName>
</protein>
<organism evidence="2 3">
    <name type="scientific">Aspergillus pseudoustus</name>
    <dbReference type="NCBI Taxonomy" id="1810923"/>
    <lineage>
        <taxon>Eukaryota</taxon>
        <taxon>Fungi</taxon>
        <taxon>Dikarya</taxon>
        <taxon>Ascomycota</taxon>
        <taxon>Pezizomycotina</taxon>
        <taxon>Eurotiomycetes</taxon>
        <taxon>Eurotiomycetidae</taxon>
        <taxon>Eurotiales</taxon>
        <taxon>Aspergillaceae</taxon>
        <taxon>Aspergillus</taxon>
        <taxon>Aspergillus subgen. Nidulantes</taxon>
    </lineage>
</organism>
<sequence length="277" mass="31374">MSTATNREFDCYCFLCCGPLGSSYLQVGSSDPDDLTNRRGRVETQRLALERGDELDSDDSSHESDYGSNDDESQEEEGGREEGDESESEDEDQDNHDEGNYQDPEHHSYDLDLATSDRTSWLRRVRVPPLTHTPLASQSSTLTLPRAFISGPATYEDMGRIWASPEPGEPHQASTGDNCFDCYTSFNDDEIGFPFHDHCMTVLQKALQWYYEYTPTKQERRLSSSPHLDLDALYEAASRLTGWSRAQLDLNYGEISGAGECWDFISEEEFSYLLPHL</sequence>
<feature type="region of interest" description="Disordered" evidence="1">
    <location>
        <begin position="29"/>
        <end position="108"/>
    </location>
</feature>
<dbReference type="EMBL" id="JBFXLU010000087">
    <property type="protein sequence ID" value="KAL2843720.1"/>
    <property type="molecule type" value="Genomic_DNA"/>
</dbReference>
<feature type="compositionally biased region" description="Basic and acidic residues" evidence="1">
    <location>
        <begin position="35"/>
        <end position="65"/>
    </location>
</feature>
<dbReference type="Proteomes" id="UP001610446">
    <property type="component" value="Unassembled WGS sequence"/>
</dbReference>